<dbReference type="PROSITE" id="PS51257">
    <property type="entry name" value="PROKAR_LIPOPROTEIN"/>
    <property type="match status" value="1"/>
</dbReference>
<proteinExistence type="inferred from homology"/>
<evidence type="ECO:0000256" key="1">
    <source>
        <dbReference type="ARBA" id="ARBA00007734"/>
    </source>
</evidence>
<dbReference type="PANTHER" id="PTHR33734:SF22">
    <property type="entry name" value="MEMBRANE-BOUND LYTIC MUREIN TRANSGLYCOSYLASE D"/>
    <property type="match status" value="1"/>
</dbReference>
<dbReference type="PROSITE" id="PS51782">
    <property type="entry name" value="LYSM"/>
    <property type="match status" value="4"/>
</dbReference>
<gene>
    <name evidence="3" type="ORF">KL86DPRO_20238</name>
</gene>
<protein>
    <submittedName>
        <fullName evidence="3">Lytic transglycosylase catalytic</fullName>
    </submittedName>
</protein>
<feature type="domain" description="LysM" evidence="2">
    <location>
        <begin position="434"/>
        <end position="478"/>
    </location>
</feature>
<dbReference type="Gene3D" id="1.10.530.10">
    <property type="match status" value="1"/>
</dbReference>
<evidence type="ECO:0000259" key="2">
    <source>
        <dbReference type="PROSITE" id="PS51782"/>
    </source>
</evidence>
<dbReference type="InterPro" id="IPR023346">
    <property type="entry name" value="Lysozyme-like_dom_sf"/>
</dbReference>
<name>A0A212JX98_9DELT</name>
<reference evidence="3" key="1">
    <citation type="submission" date="2016-04" db="EMBL/GenBank/DDBJ databases">
        <authorList>
            <person name="Evans L.H."/>
            <person name="Alamgir A."/>
            <person name="Owens N."/>
            <person name="Weber N.D."/>
            <person name="Virtaneva K."/>
            <person name="Barbian K."/>
            <person name="Babar A."/>
            <person name="Rosenke K."/>
        </authorList>
    </citation>
    <scope>NUCLEOTIDE SEQUENCE</scope>
    <source>
        <strain evidence="3">86</strain>
    </source>
</reference>
<sequence length="645" mass="70239">MTRTIDRLAVSPSVVLVLLCSFFLFLSGCATQQVTGPKRVGQDVYVDIDAPDVMVEPYVPIDDGMPLTKAELAAFNSTGELDTNLSQDEKQLVELFFKSYVHNYRGTVERFLKRSEVYMPFVEQVFRERKLPVELSCLAYVESGFNPNAVSRAGATGMWQFMPFTGKKYGLSQDRWMDERRDPYKATHAAADYLTKLYEYFDNDWHLAIAAYNAGEGKIGRALAGTDSKTFFEICRKNEMLDNKAQLKEETQQYLPRFLAFTKILRNLETLGFTRPDPQKAPQLATVTIPAGVDLRRFARDIKLDWEQFKGLNPAYLRSISPPGSKSEARIPEARVMVATEWLAQKDIAVYAGWRDYRVKRGDSMGKIAQRTGASTALLRQANGRTSNSLRVGEDILVPGSTRAARSTMKILDLEDAPAIARAKDGKPLGGYSGTHAIEPGDTLYALALAWDSSVDDICLLNDLEPSARLRVGQKLYIPSGKNIGALAAKPVERTPEARPAVSLASSVRGGKGTYVAVQKGDTLSSLARAHGVSVEDICNANGITPKTSLAVGRELHILPGAARTQAVSVKSAAETAKPVQTAQAKPKVQAHASAAGAAKVAVVQSGDTLYSLARAHGTSVAAIAKRNGIDPSAKLKLGQVIQLP</sequence>
<dbReference type="InterPro" id="IPR000189">
    <property type="entry name" value="Transglyc_AS"/>
</dbReference>
<dbReference type="InterPro" id="IPR018392">
    <property type="entry name" value="LysM"/>
</dbReference>
<dbReference type="AlphaFoldDB" id="A0A212JX98"/>
<dbReference type="CDD" id="cd00118">
    <property type="entry name" value="LysM"/>
    <property type="match status" value="4"/>
</dbReference>
<dbReference type="InterPro" id="IPR008258">
    <property type="entry name" value="Transglycosylase_SLT_dom_1"/>
</dbReference>
<dbReference type="SUPFAM" id="SSF53955">
    <property type="entry name" value="Lysozyme-like"/>
    <property type="match status" value="1"/>
</dbReference>
<dbReference type="SUPFAM" id="SSF54106">
    <property type="entry name" value="LysM domain"/>
    <property type="match status" value="4"/>
</dbReference>
<dbReference type="GO" id="GO:0008932">
    <property type="term" value="F:lytic endotransglycosylase activity"/>
    <property type="evidence" value="ECO:0007669"/>
    <property type="project" value="TreeGrafter"/>
</dbReference>
<comment type="similarity">
    <text evidence="1">Belongs to the transglycosylase Slt family.</text>
</comment>
<dbReference type="GO" id="GO:0016020">
    <property type="term" value="C:membrane"/>
    <property type="evidence" value="ECO:0007669"/>
    <property type="project" value="InterPro"/>
</dbReference>
<dbReference type="Pfam" id="PF01476">
    <property type="entry name" value="LysM"/>
    <property type="match status" value="4"/>
</dbReference>
<dbReference type="CDD" id="cd16894">
    <property type="entry name" value="MltD-like"/>
    <property type="match status" value="1"/>
</dbReference>
<accession>A0A212JX98</accession>
<feature type="domain" description="LysM" evidence="2">
    <location>
        <begin position="600"/>
        <end position="644"/>
    </location>
</feature>
<dbReference type="SMART" id="SM00257">
    <property type="entry name" value="LysM"/>
    <property type="match status" value="4"/>
</dbReference>
<dbReference type="PANTHER" id="PTHR33734">
    <property type="entry name" value="LYSM DOMAIN-CONTAINING GPI-ANCHORED PROTEIN 2"/>
    <property type="match status" value="1"/>
</dbReference>
<feature type="domain" description="LysM" evidence="2">
    <location>
        <begin position="514"/>
        <end position="558"/>
    </location>
</feature>
<dbReference type="EMBL" id="FLUQ01000002">
    <property type="protein sequence ID" value="SBW03982.1"/>
    <property type="molecule type" value="Genomic_DNA"/>
</dbReference>
<organism evidence="3">
    <name type="scientific">uncultured delta proteobacterium</name>
    <dbReference type="NCBI Taxonomy" id="34034"/>
    <lineage>
        <taxon>Bacteria</taxon>
        <taxon>Deltaproteobacteria</taxon>
        <taxon>environmental samples</taxon>
    </lineage>
</organism>
<dbReference type="GO" id="GO:0000270">
    <property type="term" value="P:peptidoglycan metabolic process"/>
    <property type="evidence" value="ECO:0007669"/>
    <property type="project" value="InterPro"/>
</dbReference>
<feature type="domain" description="LysM" evidence="2">
    <location>
        <begin position="355"/>
        <end position="398"/>
    </location>
</feature>
<dbReference type="Pfam" id="PF01464">
    <property type="entry name" value="SLT"/>
    <property type="match status" value="1"/>
</dbReference>
<dbReference type="PROSITE" id="PS00922">
    <property type="entry name" value="TRANSGLYCOSYLASE"/>
    <property type="match status" value="1"/>
</dbReference>
<evidence type="ECO:0000313" key="3">
    <source>
        <dbReference type="EMBL" id="SBW03982.1"/>
    </source>
</evidence>
<dbReference type="Gene3D" id="3.10.350.10">
    <property type="entry name" value="LysM domain"/>
    <property type="match status" value="4"/>
</dbReference>
<dbReference type="InterPro" id="IPR036779">
    <property type="entry name" value="LysM_dom_sf"/>
</dbReference>